<protein>
    <submittedName>
        <fullName evidence="2">GntP family permease</fullName>
    </submittedName>
</protein>
<dbReference type="PANTHER" id="PTHR30354:SF7">
    <property type="entry name" value="BLL7963 PROTEIN"/>
    <property type="match status" value="1"/>
</dbReference>
<dbReference type="AlphaFoldDB" id="A0A8J6JCM5"/>
<dbReference type="InterPro" id="IPR003474">
    <property type="entry name" value="Glcn_transporter"/>
</dbReference>
<dbReference type="PANTHER" id="PTHR30354">
    <property type="entry name" value="GNT FAMILY GLUCONATE TRANSPORTER"/>
    <property type="match status" value="1"/>
</dbReference>
<feature type="transmembrane region" description="Helical" evidence="1">
    <location>
        <begin position="182"/>
        <end position="202"/>
    </location>
</feature>
<keyword evidence="1" id="KW-0472">Membrane</keyword>
<dbReference type="EMBL" id="JACOPO010000012">
    <property type="protein sequence ID" value="MBC5723678.1"/>
    <property type="molecule type" value="Genomic_DNA"/>
</dbReference>
<feature type="transmembrane region" description="Helical" evidence="1">
    <location>
        <begin position="412"/>
        <end position="434"/>
    </location>
</feature>
<comment type="caution">
    <text evidence="2">The sequence shown here is derived from an EMBL/GenBank/DDBJ whole genome shotgun (WGS) entry which is preliminary data.</text>
</comment>
<feature type="transmembrane region" description="Helical" evidence="1">
    <location>
        <begin position="236"/>
        <end position="254"/>
    </location>
</feature>
<name>A0A8J6JCM5_9FIRM</name>
<feature type="transmembrane region" description="Helical" evidence="1">
    <location>
        <begin position="6"/>
        <end position="23"/>
    </location>
</feature>
<keyword evidence="1" id="KW-1133">Transmembrane helix</keyword>
<feature type="transmembrane region" description="Helical" evidence="1">
    <location>
        <begin position="28"/>
        <end position="46"/>
    </location>
</feature>
<evidence type="ECO:0000313" key="2">
    <source>
        <dbReference type="EMBL" id="MBC5723678.1"/>
    </source>
</evidence>
<keyword evidence="3" id="KW-1185">Reference proteome</keyword>
<dbReference type="Proteomes" id="UP000628736">
    <property type="component" value="Unassembled WGS sequence"/>
</dbReference>
<evidence type="ECO:0000313" key="3">
    <source>
        <dbReference type="Proteomes" id="UP000628736"/>
    </source>
</evidence>
<gene>
    <name evidence="2" type="ORF">H8S11_12755</name>
</gene>
<keyword evidence="1" id="KW-0812">Transmembrane</keyword>
<dbReference type="Pfam" id="PF02447">
    <property type="entry name" value="GntP_permease"/>
    <property type="match status" value="1"/>
</dbReference>
<dbReference type="GO" id="GO:0005886">
    <property type="term" value="C:plasma membrane"/>
    <property type="evidence" value="ECO:0007669"/>
    <property type="project" value="TreeGrafter"/>
</dbReference>
<feature type="transmembrane region" description="Helical" evidence="1">
    <location>
        <begin position="66"/>
        <end position="90"/>
    </location>
</feature>
<dbReference type="RefSeq" id="WP_186853391.1">
    <property type="nucleotide sequence ID" value="NZ_JACOPO010000012.1"/>
</dbReference>
<evidence type="ECO:0000256" key="1">
    <source>
        <dbReference type="SAM" id="Phobius"/>
    </source>
</evidence>
<sequence>MDNTPVMIFGIIFAFVLLAYMCMKGWSVFISAPICAIIVSITSGMNPLTSITDTFLSGTGNYLAQWFGLFMLGALFGKIMEASGAAASIARSVTELIGPQNAVLAVILATSVMTYGGISLFVVVFVVYPFAVDLFKEADLPKRLLPGCIATGAFSYTAMAIPGSPQNQNIIPTNYFGTDPTAAPVLGCIVAIYILVVSVLYMNHRANQARKNQEHFVASEKDLAIMESTKNMSLPNAWLSILPLLVVVCTIIFVKWNTMVCLLLGVLLATLLFFPRLKGCMRETFNQGAANSMTAIMNTSLTVGMGNVIQASAAFTIICNAIDTLSSGNGLIYEFISVNILAGVTGSASGGLSIALETLSERLLATGLNPEILHRVASISANGLDSMPWCGAVMTMFAVCGVTHKDSYRDVAVVNIAITASGAILAIILGSMGVC</sequence>
<organism evidence="2 3">
    <name type="scientific">Flintibacter hominis</name>
    <dbReference type="NCBI Taxonomy" id="2763048"/>
    <lineage>
        <taxon>Bacteria</taxon>
        <taxon>Bacillati</taxon>
        <taxon>Bacillota</taxon>
        <taxon>Clostridia</taxon>
        <taxon>Eubacteriales</taxon>
        <taxon>Flintibacter</taxon>
    </lineage>
</organism>
<feature type="transmembrane region" description="Helical" evidence="1">
    <location>
        <begin position="260"/>
        <end position="277"/>
    </location>
</feature>
<reference evidence="2" key="1">
    <citation type="submission" date="2020-08" db="EMBL/GenBank/DDBJ databases">
        <title>Genome public.</title>
        <authorList>
            <person name="Liu C."/>
            <person name="Sun Q."/>
        </authorList>
    </citation>
    <scope>NUCLEOTIDE SEQUENCE</scope>
    <source>
        <strain evidence="2">NSJ-23</strain>
    </source>
</reference>
<dbReference type="GO" id="GO:0015128">
    <property type="term" value="F:gluconate transmembrane transporter activity"/>
    <property type="evidence" value="ECO:0007669"/>
    <property type="project" value="InterPro"/>
</dbReference>
<accession>A0A8J6JCM5</accession>
<proteinExistence type="predicted"/>
<feature type="transmembrane region" description="Helical" evidence="1">
    <location>
        <begin position="102"/>
        <end position="131"/>
    </location>
</feature>